<feature type="compositionally biased region" description="Acidic residues" evidence="1">
    <location>
        <begin position="66"/>
        <end position="77"/>
    </location>
</feature>
<dbReference type="AlphaFoldDB" id="A0A2A2JMB2"/>
<keyword evidence="3" id="KW-1185">Reference proteome</keyword>
<dbReference type="InterPro" id="IPR009072">
    <property type="entry name" value="Histone-fold"/>
</dbReference>
<name>A0A2A2JMB2_9BILA</name>
<dbReference type="Gene3D" id="1.10.20.10">
    <property type="entry name" value="Histone, subunit A"/>
    <property type="match status" value="1"/>
</dbReference>
<feature type="compositionally biased region" description="Basic and acidic residues" evidence="1">
    <location>
        <begin position="95"/>
        <end position="104"/>
    </location>
</feature>
<dbReference type="Proteomes" id="UP000218231">
    <property type="component" value="Unassembled WGS sequence"/>
</dbReference>
<evidence type="ECO:0000313" key="2">
    <source>
        <dbReference type="EMBL" id="PAV62828.1"/>
    </source>
</evidence>
<dbReference type="EMBL" id="LIAE01010344">
    <property type="protein sequence ID" value="PAV62828.1"/>
    <property type="molecule type" value="Genomic_DNA"/>
</dbReference>
<reference evidence="2 3" key="1">
    <citation type="journal article" date="2017" name="Curr. Biol.">
        <title>Genome architecture and evolution of a unichromosomal asexual nematode.</title>
        <authorList>
            <person name="Fradin H."/>
            <person name="Zegar C."/>
            <person name="Gutwein M."/>
            <person name="Lucas J."/>
            <person name="Kovtun M."/>
            <person name="Corcoran D."/>
            <person name="Baugh L.R."/>
            <person name="Kiontke K."/>
            <person name="Gunsalus K."/>
            <person name="Fitch D.H."/>
            <person name="Piano F."/>
        </authorList>
    </citation>
    <scope>NUCLEOTIDE SEQUENCE [LARGE SCALE GENOMIC DNA]</scope>
    <source>
        <strain evidence="2">PF1309</strain>
    </source>
</reference>
<proteinExistence type="predicted"/>
<feature type="region of interest" description="Disordered" evidence="1">
    <location>
        <begin position="39"/>
        <end position="116"/>
    </location>
</feature>
<organism evidence="2 3">
    <name type="scientific">Diploscapter pachys</name>
    <dbReference type="NCBI Taxonomy" id="2018661"/>
    <lineage>
        <taxon>Eukaryota</taxon>
        <taxon>Metazoa</taxon>
        <taxon>Ecdysozoa</taxon>
        <taxon>Nematoda</taxon>
        <taxon>Chromadorea</taxon>
        <taxon>Rhabditida</taxon>
        <taxon>Rhabditina</taxon>
        <taxon>Rhabditomorpha</taxon>
        <taxon>Rhabditoidea</taxon>
        <taxon>Rhabditidae</taxon>
        <taxon>Diploscapter</taxon>
    </lineage>
</organism>
<protein>
    <submittedName>
        <fullName evidence="2">Uncharacterized protein</fullName>
    </submittedName>
</protein>
<dbReference type="STRING" id="2018661.A0A2A2JMB2"/>
<gene>
    <name evidence="2" type="ORF">WR25_17849</name>
</gene>
<dbReference type="GO" id="GO:0046982">
    <property type="term" value="F:protein heterodimerization activity"/>
    <property type="evidence" value="ECO:0007669"/>
    <property type="project" value="InterPro"/>
</dbReference>
<comment type="caution">
    <text evidence="2">The sequence shown here is derived from an EMBL/GenBank/DDBJ whole genome shotgun (WGS) entry which is preliminary data.</text>
</comment>
<evidence type="ECO:0000256" key="1">
    <source>
        <dbReference type="SAM" id="MobiDB-lite"/>
    </source>
</evidence>
<dbReference type="OrthoDB" id="1707486at2759"/>
<sequence length="116" mass="12916">MTENVDDLRLPPAVVSKIMKESLPPGTMVSKLKEAVELWQNKKSEKLADRRKKRADKKNAANTSAAEEEADAEDVNEETATQETEERQQTSQDSPSKRLSREESTSVADAPDIEDS</sequence>
<evidence type="ECO:0000313" key="3">
    <source>
        <dbReference type="Proteomes" id="UP000218231"/>
    </source>
</evidence>
<feature type="compositionally biased region" description="Basic and acidic residues" evidence="1">
    <location>
        <begin position="39"/>
        <end position="48"/>
    </location>
</feature>
<accession>A0A2A2JMB2</accession>